<keyword evidence="5" id="KW-1185">Reference proteome</keyword>
<dbReference type="InterPro" id="IPR024688">
    <property type="entry name" value="Mac_dom"/>
</dbReference>
<comment type="caution">
    <text evidence="4">The sequence shown here is derived from an EMBL/GenBank/DDBJ whole genome shotgun (WGS) entry which is preliminary data.</text>
</comment>
<protein>
    <submittedName>
        <fullName evidence="4">Sugar O-acetyltransferase</fullName>
    </submittedName>
</protein>
<keyword evidence="2" id="KW-0808">Transferase</keyword>
<evidence type="ECO:0000313" key="4">
    <source>
        <dbReference type="EMBL" id="MBC3758083.1"/>
    </source>
</evidence>
<sequence>MTEKEKMIAGEMYNPKDEQLVEERHMARLLFQKANSLNDDNKTERNRLLYQLMPQAGKNLWIEPPFYCDYGYNIKAGDNVFMNFNCCILDVCPVNIGDNTMFGPNVQIYTATHPLEHKARNSGKEFAKPINIGKNVWIGGSAVLCPGVSIGNNVVVGAGAIVTKSFPDDVFIAGNPAKIIKTIDNS</sequence>
<dbReference type="Proteomes" id="UP000656244">
    <property type="component" value="Unassembled WGS sequence"/>
</dbReference>
<dbReference type="InterPro" id="IPR011004">
    <property type="entry name" value="Trimer_LpxA-like_sf"/>
</dbReference>
<name>A0A923HDF3_9FLAO</name>
<dbReference type="InterPro" id="IPR051159">
    <property type="entry name" value="Hexapeptide_acetyltransf"/>
</dbReference>
<accession>A0A923HDF3</accession>
<dbReference type="PANTHER" id="PTHR23416">
    <property type="entry name" value="SIALIC ACID SYNTHASE-RELATED"/>
    <property type="match status" value="1"/>
</dbReference>
<organism evidence="4 5">
    <name type="scientific">Hyunsoonleella aquatilis</name>
    <dbReference type="NCBI Taxonomy" id="2762758"/>
    <lineage>
        <taxon>Bacteria</taxon>
        <taxon>Pseudomonadati</taxon>
        <taxon>Bacteroidota</taxon>
        <taxon>Flavobacteriia</taxon>
        <taxon>Flavobacteriales</taxon>
        <taxon>Flavobacteriaceae</taxon>
    </lineage>
</organism>
<evidence type="ECO:0000256" key="2">
    <source>
        <dbReference type="ARBA" id="ARBA00022679"/>
    </source>
</evidence>
<dbReference type="SUPFAM" id="SSF51161">
    <property type="entry name" value="Trimeric LpxA-like enzymes"/>
    <property type="match status" value="1"/>
</dbReference>
<dbReference type="PANTHER" id="PTHR23416:SF23">
    <property type="entry name" value="ACETYLTRANSFERASE C18B11.09C-RELATED"/>
    <property type="match status" value="1"/>
</dbReference>
<reference evidence="4" key="1">
    <citation type="submission" date="2020-08" db="EMBL/GenBank/DDBJ databases">
        <title>Hyunsoonleella sp. strain SJ7 genome sequencing and assembly.</title>
        <authorList>
            <person name="Kim I."/>
        </authorList>
    </citation>
    <scope>NUCLEOTIDE SEQUENCE</scope>
    <source>
        <strain evidence="4">SJ7</strain>
    </source>
</reference>
<gene>
    <name evidence="4" type="ORF">H7U19_06680</name>
</gene>
<dbReference type="AlphaFoldDB" id="A0A923HDF3"/>
<dbReference type="Pfam" id="PF12464">
    <property type="entry name" value="Mac"/>
    <property type="match status" value="1"/>
</dbReference>
<dbReference type="FunFam" id="2.160.10.10:FF:000008">
    <property type="entry name" value="Maltose O-acetyltransferase"/>
    <property type="match status" value="1"/>
</dbReference>
<evidence type="ECO:0000313" key="5">
    <source>
        <dbReference type="Proteomes" id="UP000656244"/>
    </source>
</evidence>
<comment type="similarity">
    <text evidence="1">Belongs to the transferase hexapeptide repeat family.</text>
</comment>
<proteinExistence type="inferred from homology"/>
<evidence type="ECO:0000256" key="1">
    <source>
        <dbReference type="ARBA" id="ARBA00007274"/>
    </source>
</evidence>
<dbReference type="GO" id="GO:0016413">
    <property type="term" value="F:O-acetyltransferase activity"/>
    <property type="evidence" value="ECO:0007669"/>
    <property type="project" value="UniProtKB-ARBA"/>
</dbReference>
<dbReference type="GO" id="GO:0005829">
    <property type="term" value="C:cytosol"/>
    <property type="evidence" value="ECO:0007669"/>
    <property type="project" value="TreeGrafter"/>
</dbReference>
<dbReference type="SMART" id="SM01266">
    <property type="entry name" value="Mac"/>
    <property type="match status" value="1"/>
</dbReference>
<dbReference type="CDD" id="cd03357">
    <property type="entry name" value="LbH_MAT_GAT"/>
    <property type="match status" value="1"/>
</dbReference>
<feature type="domain" description="Maltose/galactoside acetyltransferase" evidence="3">
    <location>
        <begin position="4"/>
        <end position="58"/>
    </location>
</feature>
<dbReference type="EMBL" id="JACNMF010000002">
    <property type="protein sequence ID" value="MBC3758083.1"/>
    <property type="molecule type" value="Genomic_DNA"/>
</dbReference>
<dbReference type="Gene3D" id="2.160.10.10">
    <property type="entry name" value="Hexapeptide repeat proteins"/>
    <property type="match status" value="1"/>
</dbReference>
<dbReference type="Pfam" id="PF00132">
    <property type="entry name" value="Hexapep"/>
    <property type="match status" value="1"/>
</dbReference>
<evidence type="ECO:0000259" key="3">
    <source>
        <dbReference type="SMART" id="SM01266"/>
    </source>
</evidence>
<dbReference type="InterPro" id="IPR001451">
    <property type="entry name" value="Hexapep"/>
</dbReference>